<evidence type="ECO:0000313" key="1">
    <source>
        <dbReference type="EMBL" id="AUQ95978.1"/>
    </source>
</evidence>
<evidence type="ECO:0000313" key="2">
    <source>
        <dbReference type="Proteomes" id="UP000236536"/>
    </source>
</evidence>
<accession>A0ABM6RHL4</accession>
<name>A0ABM6RHL4_9RHOB</name>
<protein>
    <submittedName>
        <fullName evidence="1">Uncharacterized protein</fullName>
    </submittedName>
</protein>
<reference evidence="1 2" key="2">
    <citation type="journal article" date="2017" name="Int. J. Syst. Evol. Microbiol.">
        <title>Adaptation of Surface-Associated Bacteria to the Open Ocean: A Genomically Distinct Subpopulation of Phaeobacter gallaeciensis Colonizes Pacific Mesozooplankton.</title>
        <authorList>
            <person name="Freese H.M."/>
            <person name="Methner A."/>
            <person name="Overmann J."/>
        </authorList>
    </citation>
    <scope>NUCLEOTIDE SEQUENCE [LARGE SCALE GENOMIC DNA]</scope>
    <source>
        <strain evidence="1 2">P66</strain>
    </source>
</reference>
<keyword evidence="2" id="KW-1185">Reference proteome</keyword>
<dbReference type="EMBL" id="CP010705">
    <property type="protein sequence ID" value="AUQ95978.1"/>
    <property type="molecule type" value="Genomic_DNA"/>
</dbReference>
<reference evidence="1 2" key="1">
    <citation type="journal article" date="2017" name="Genome Biol. Evol.">
        <title>Trajectories and Drivers of Genome Evolution in Surface-Associated Marine Phaeobacter.</title>
        <authorList>
            <person name="Freese H.M."/>
            <person name="Sikorski J."/>
            <person name="Bunk B."/>
            <person name="Scheuner C."/>
            <person name="Meier-Kolthoff J.P."/>
            <person name="Sproer C."/>
            <person name="Gram L."/>
            <person name="Overmann J."/>
        </authorList>
    </citation>
    <scope>NUCLEOTIDE SEQUENCE [LARGE SCALE GENOMIC DNA]</scope>
    <source>
        <strain evidence="1 2">P66</strain>
    </source>
</reference>
<dbReference type="Proteomes" id="UP000236536">
    <property type="component" value="Chromosome"/>
</dbReference>
<organism evidence="1 2">
    <name type="scientific">Phaeobacter inhibens</name>
    <dbReference type="NCBI Taxonomy" id="221822"/>
    <lineage>
        <taxon>Bacteria</taxon>
        <taxon>Pseudomonadati</taxon>
        <taxon>Pseudomonadota</taxon>
        <taxon>Alphaproteobacteria</taxon>
        <taxon>Rhodobacterales</taxon>
        <taxon>Roseobacteraceae</taxon>
        <taxon>Phaeobacter</taxon>
    </lineage>
</organism>
<dbReference type="RefSeq" id="WP_102874991.1">
    <property type="nucleotide sequence ID" value="NZ_CP010705.1"/>
</dbReference>
<sequence length="130" mass="13913">MDFFNMVLLAAASRGGGGVTWTMTAGGFFSGGQNNVGYRRSVAGAISSEPIPGHPIDIQGSRPGSPNSFITLSFVGDAVAQISGFTEFVVDGVVYRIQNPRFFSTTTVWETYPDGQPSYVNGQTYVCELR</sequence>
<proteinExistence type="predicted"/>
<gene>
    <name evidence="1" type="ORF">PhaeoP66_03236</name>
</gene>